<evidence type="ECO:0000256" key="11">
    <source>
        <dbReference type="PROSITE-ProRule" id="PRU00175"/>
    </source>
</evidence>
<keyword evidence="3" id="KW-0479">Metal-binding</keyword>
<feature type="coiled-coil region" evidence="14">
    <location>
        <begin position="710"/>
        <end position="748"/>
    </location>
</feature>
<dbReference type="Pfam" id="PF00225">
    <property type="entry name" value="Kinesin"/>
    <property type="match status" value="1"/>
</dbReference>
<dbReference type="SUPFAM" id="SSF52540">
    <property type="entry name" value="P-loop containing nucleoside triphosphate hydrolases"/>
    <property type="match status" value="1"/>
</dbReference>
<reference evidence="19" key="1">
    <citation type="submission" date="2025-08" db="UniProtKB">
        <authorList>
            <consortium name="RefSeq"/>
        </authorList>
    </citation>
    <scope>IDENTIFICATION</scope>
    <source>
        <tissue evidence="19">Young leaves</tissue>
    </source>
</reference>
<dbReference type="Gene3D" id="3.40.850.10">
    <property type="entry name" value="Kinesin motor domain"/>
    <property type="match status" value="1"/>
</dbReference>
<feature type="compositionally biased region" description="Low complexity" evidence="15">
    <location>
        <begin position="782"/>
        <end position="798"/>
    </location>
</feature>
<evidence type="ECO:0000256" key="13">
    <source>
        <dbReference type="RuleBase" id="RU000394"/>
    </source>
</evidence>
<evidence type="ECO:0000256" key="10">
    <source>
        <dbReference type="ARBA" id="ARBA00023175"/>
    </source>
</evidence>
<comment type="similarity">
    <text evidence="1">Belongs to the TRAFAC class myosin-kinesin ATPase superfamily. Kinesin family. KIN-7 subfamily.</text>
</comment>
<feature type="coiled-coil region" evidence="14">
    <location>
        <begin position="456"/>
        <end position="483"/>
    </location>
</feature>
<evidence type="ECO:0000256" key="15">
    <source>
        <dbReference type="SAM" id="MobiDB-lite"/>
    </source>
</evidence>
<dbReference type="Gene3D" id="3.30.40.10">
    <property type="entry name" value="Zinc/RING finger domain, C3HC4 (zinc finger)"/>
    <property type="match status" value="1"/>
</dbReference>
<keyword evidence="18" id="KW-1185">Reference proteome</keyword>
<dbReference type="CDD" id="cd16649">
    <property type="entry name" value="mRING-HC-C3HC5_CGRF1-like"/>
    <property type="match status" value="1"/>
</dbReference>
<feature type="domain" description="RING-type" evidence="17">
    <location>
        <begin position="852"/>
        <end position="887"/>
    </location>
</feature>
<evidence type="ECO:0000256" key="6">
    <source>
        <dbReference type="ARBA" id="ARBA00022833"/>
    </source>
</evidence>
<dbReference type="SUPFAM" id="SSF57850">
    <property type="entry name" value="RING/U-box"/>
    <property type="match status" value="1"/>
</dbReference>
<keyword evidence="9 14" id="KW-0175">Coiled coil</keyword>
<gene>
    <name evidence="19" type="primary">LOC111469402</name>
</gene>
<evidence type="ECO:0000313" key="19">
    <source>
        <dbReference type="RefSeq" id="XP_022970442.1"/>
    </source>
</evidence>
<dbReference type="GO" id="GO:0007018">
    <property type="term" value="P:microtubule-based movement"/>
    <property type="evidence" value="ECO:0007669"/>
    <property type="project" value="InterPro"/>
</dbReference>
<feature type="coiled-coil region" evidence="14">
    <location>
        <begin position="258"/>
        <end position="333"/>
    </location>
</feature>
<dbReference type="GeneID" id="111469402"/>
<dbReference type="PROSITE" id="PS00411">
    <property type="entry name" value="KINESIN_MOTOR_1"/>
    <property type="match status" value="1"/>
</dbReference>
<evidence type="ECO:0000256" key="7">
    <source>
        <dbReference type="ARBA" id="ARBA00022840"/>
    </source>
</evidence>
<dbReference type="PROSITE" id="PS50067">
    <property type="entry name" value="KINESIN_MOTOR_2"/>
    <property type="match status" value="1"/>
</dbReference>
<evidence type="ECO:0000256" key="5">
    <source>
        <dbReference type="ARBA" id="ARBA00022771"/>
    </source>
</evidence>
<evidence type="ECO:0000259" key="16">
    <source>
        <dbReference type="PROSITE" id="PS50067"/>
    </source>
</evidence>
<keyword evidence="5 11" id="KW-0863">Zinc-finger</keyword>
<dbReference type="Proteomes" id="UP000504608">
    <property type="component" value="Unplaced"/>
</dbReference>
<name>A0A6J1HZ43_CUCMA</name>
<dbReference type="PRINTS" id="PR00380">
    <property type="entry name" value="KINESINHEAVY"/>
</dbReference>
<evidence type="ECO:0000256" key="1">
    <source>
        <dbReference type="ARBA" id="ARBA00007310"/>
    </source>
</evidence>
<dbReference type="FunFam" id="3.40.850.10:FF:000014">
    <property type="entry name" value="Kinesin-like protein KIN-7G"/>
    <property type="match status" value="1"/>
</dbReference>
<dbReference type="GO" id="GO:0005524">
    <property type="term" value="F:ATP binding"/>
    <property type="evidence" value="ECO:0007669"/>
    <property type="project" value="UniProtKB-UniRule"/>
</dbReference>
<keyword evidence="7 12" id="KW-0067">ATP-binding</keyword>
<dbReference type="InterPro" id="IPR001752">
    <property type="entry name" value="Kinesin_motor_dom"/>
</dbReference>
<feature type="compositionally biased region" description="Basic and acidic residues" evidence="15">
    <location>
        <begin position="799"/>
        <end position="814"/>
    </location>
</feature>
<evidence type="ECO:0000256" key="8">
    <source>
        <dbReference type="ARBA" id="ARBA00022946"/>
    </source>
</evidence>
<evidence type="ECO:0000256" key="9">
    <source>
        <dbReference type="ARBA" id="ARBA00023054"/>
    </source>
</evidence>
<dbReference type="CDD" id="cd01374">
    <property type="entry name" value="KISc_CENP_E"/>
    <property type="match status" value="1"/>
</dbReference>
<feature type="region of interest" description="Disordered" evidence="15">
    <location>
        <begin position="766"/>
        <end position="821"/>
    </location>
</feature>
<sequence length="899" mass="100131">MEGVNGTVFAYGVTSSGKTHTMHGDQNSPGIIPLAIKDVFSIIQDTPGREFLLRVSYLEIYNEVINDLLDPTAQNLRVREDAQGTYVEGIKEEVVLSPGHALSFIAAGEEHRHVGSNNFNLFSSRSHTIFTLMIESSAHGDEYDGVIFSQLNLIDLAGSESSKTETTGLRRKEGAYINKSLLTLGTVIGKLSEGKASHVPYRDSKLTRLLQSSLSGHGHVSLICTVTPASSNMEETHNTLKFASRAKRVEIYASRNKIIDEKSLIKKYQREISTLKQELDQLKRGVIVGVNHEEIMNLRQQLEAGQVKMQSRLEEEEEAKVALMSRIQRLTKLILVSSKNSIPGCLSDVPSHQRNKSSFDDKFEVPQELLSESENQNDPSSILHSDVSSIQLNGEGLPAASVITGSTNDEMSMSDQMDLLVEQVKMLAGEVAFKTSTLKRLVEQSVDDPDGSTVQIQDLEHEIQEKKRQMRALEQRIAEGDKSSVSSASVAEMQQTVTRLMTKCSEKDFELEIKTADNRVLQEQLQNKCAENKELQEKVEHLEHQLASVTSNKLPTSSEHCLPEKYIEELKKKIQSQEIENENLKLESVHFSEEISGLHVQNQKLAEEASYAKELASAAAVELKNLAAEVTKLSLQNSKLEKELLSAQELTHSKNTQNNYGGNRKYSDGARPGRKGRLSGRSNDVSAAACDDFDFWNLDPDDLKMELHARKQREEALEAALAEKELIENDYSKKMEEAKKREAALENDLANMWVLVAKLKKEGGGGAISDVKSDARQDSGMDNIIDTTTTNDNETLTISKEDTVPVDDSKKPEETREEEPEPLVVRLKARMQEMKEKDLKCLGNVDTNSHMCKVCFELPTAAILLPCRHFCLCKSCSLACSECPICRTKIVDRLFAFTS</sequence>
<dbReference type="InterPro" id="IPR027640">
    <property type="entry name" value="Kinesin-like_fam"/>
</dbReference>
<dbReference type="InterPro" id="IPR013083">
    <property type="entry name" value="Znf_RING/FYVE/PHD"/>
</dbReference>
<keyword evidence="8" id="KW-0809">Transit peptide</keyword>
<dbReference type="InterPro" id="IPR027417">
    <property type="entry name" value="P-loop_NTPase"/>
</dbReference>
<feature type="coiled-coil region" evidence="14">
    <location>
        <begin position="513"/>
        <end position="587"/>
    </location>
</feature>
<feature type="compositionally biased region" description="Polar residues" evidence="15">
    <location>
        <begin position="651"/>
        <end position="661"/>
    </location>
</feature>
<organism evidence="18 19">
    <name type="scientific">Cucurbita maxima</name>
    <name type="common">Pumpkin</name>
    <name type="synonym">Winter squash</name>
    <dbReference type="NCBI Taxonomy" id="3661"/>
    <lineage>
        <taxon>Eukaryota</taxon>
        <taxon>Viridiplantae</taxon>
        <taxon>Streptophyta</taxon>
        <taxon>Embryophyta</taxon>
        <taxon>Tracheophyta</taxon>
        <taxon>Spermatophyta</taxon>
        <taxon>Magnoliopsida</taxon>
        <taxon>eudicotyledons</taxon>
        <taxon>Gunneridae</taxon>
        <taxon>Pentapetalae</taxon>
        <taxon>rosids</taxon>
        <taxon>fabids</taxon>
        <taxon>Cucurbitales</taxon>
        <taxon>Cucurbitaceae</taxon>
        <taxon>Cucurbiteae</taxon>
        <taxon>Cucurbita</taxon>
    </lineage>
</organism>
<keyword evidence="6" id="KW-0862">Zinc</keyword>
<feature type="region of interest" description="Disordered" evidence="15">
    <location>
        <begin position="651"/>
        <end position="682"/>
    </location>
</feature>
<accession>A0A6J1HZ43</accession>
<dbReference type="GO" id="GO:0005874">
    <property type="term" value="C:microtubule"/>
    <property type="evidence" value="ECO:0007669"/>
    <property type="project" value="UniProtKB-KW"/>
</dbReference>
<dbReference type="FunFam" id="3.30.40.10:FF:000148">
    <property type="entry name" value="Kinesin-like protein KIN-7D, mitochondrial"/>
    <property type="match status" value="1"/>
</dbReference>
<evidence type="ECO:0000256" key="4">
    <source>
        <dbReference type="ARBA" id="ARBA00022741"/>
    </source>
</evidence>
<keyword evidence="4 12" id="KW-0547">Nucleotide-binding</keyword>
<evidence type="ECO:0000256" key="2">
    <source>
        <dbReference type="ARBA" id="ARBA00022701"/>
    </source>
</evidence>
<dbReference type="GO" id="GO:0003777">
    <property type="term" value="F:microtubule motor activity"/>
    <property type="evidence" value="ECO:0007669"/>
    <property type="project" value="InterPro"/>
</dbReference>
<dbReference type="SMART" id="SM00129">
    <property type="entry name" value="KISc"/>
    <property type="match status" value="1"/>
</dbReference>
<dbReference type="RefSeq" id="XP_022970442.1">
    <property type="nucleotide sequence ID" value="XM_023114674.1"/>
</dbReference>
<evidence type="ECO:0000256" key="12">
    <source>
        <dbReference type="PROSITE-ProRule" id="PRU00283"/>
    </source>
</evidence>
<protein>
    <recommendedName>
        <fullName evidence="13">Kinesin-like protein</fullName>
    </recommendedName>
</protein>
<dbReference type="PROSITE" id="PS50089">
    <property type="entry name" value="ZF_RING_2"/>
    <property type="match status" value="1"/>
</dbReference>
<dbReference type="GO" id="GO:0008017">
    <property type="term" value="F:microtubule binding"/>
    <property type="evidence" value="ECO:0007669"/>
    <property type="project" value="InterPro"/>
</dbReference>
<keyword evidence="10 12" id="KW-0505">Motor protein</keyword>
<evidence type="ECO:0000256" key="14">
    <source>
        <dbReference type="SAM" id="Coils"/>
    </source>
</evidence>
<keyword evidence="2 13" id="KW-0493">Microtubule</keyword>
<evidence type="ECO:0000256" key="3">
    <source>
        <dbReference type="ARBA" id="ARBA00022723"/>
    </source>
</evidence>
<feature type="domain" description="Kinesin motor" evidence="16">
    <location>
        <begin position="1"/>
        <end position="249"/>
    </location>
</feature>
<evidence type="ECO:0000259" key="17">
    <source>
        <dbReference type="PROSITE" id="PS50089"/>
    </source>
</evidence>
<dbReference type="InterPro" id="IPR019821">
    <property type="entry name" value="Kinesin_motor_CS"/>
</dbReference>
<feature type="coiled-coil region" evidence="14">
    <location>
        <begin position="623"/>
        <end position="650"/>
    </location>
</feature>
<dbReference type="Pfam" id="PF13920">
    <property type="entry name" value="zf-C3HC4_3"/>
    <property type="match status" value="1"/>
</dbReference>
<dbReference type="PANTHER" id="PTHR47968:SF35">
    <property type="entry name" value="KINESIN-LIKE PROTEIN KIN-7D, MITOCHONDRIAL ISOFORM X1"/>
    <property type="match status" value="1"/>
</dbReference>
<dbReference type="PANTHER" id="PTHR47968">
    <property type="entry name" value="CENTROMERE PROTEIN E"/>
    <property type="match status" value="1"/>
</dbReference>
<dbReference type="AlphaFoldDB" id="A0A6J1HZ43"/>
<feature type="binding site" evidence="12">
    <location>
        <begin position="12"/>
        <end position="19"/>
    </location>
    <ligand>
        <name>ATP</name>
        <dbReference type="ChEBI" id="CHEBI:30616"/>
    </ligand>
</feature>
<dbReference type="InterPro" id="IPR001841">
    <property type="entry name" value="Znf_RING"/>
</dbReference>
<proteinExistence type="inferred from homology"/>
<dbReference type="InterPro" id="IPR036961">
    <property type="entry name" value="Kinesin_motor_dom_sf"/>
</dbReference>
<dbReference type="GO" id="GO:0008270">
    <property type="term" value="F:zinc ion binding"/>
    <property type="evidence" value="ECO:0007669"/>
    <property type="project" value="UniProtKB-KW"/>
</dbReference>
<evidence type="ECO:0000313" key="18">
    <source>
        <dbReference type="Proteomes" id="UP000504608"/>
    </source>
</evidence>